<dbReference type="AlphaFoldDB" id="A0AAD6RLV6"/>
<proteinExistence type="predicted"/>
<keyword evidence="2" id="KW-1185">Reference proteome</keyword>
<sequence length="99" mass="10592">MHGCIVSSPGERLDATSLSTQGIYGPAAVPKPKSQPLTLIKGNQTSLIKPMVFSASSLNKVPTQEEISRAKQSGGSSYTEDLYDFFDSTCSDRVAKYSS</sequence>
<protein>
    <submittedName>
        <fullName evidence="1">Uncharacterized protein</fullName>
    </submittedName>
</protein>
<name>A0AAD6RLV6_9ROSI</name>
<organism evidence="1 2">
    <name type="scientific">Populus alba x Populus x berolinensis</name>
    <dbReference type="NCBI Taxonomy" id="444605"/>
    <lineage>
        <taxon>Eukaryota</taxon>
        <taxon>Viridiplantae</taxon>
        <taxon>Streptophyta</taxon>
        <taxon>Embryophyta</taxon>
        <taxon>Tracheophyta</taxon>
        <taxon>Spermatophyta</taxon>
        <taxon>Magnoliopsida</taxon>
        <taxon>eudicotyledons</taxon>
        <taxon>Gunneridae</taxon>
        <taxon>Pentapetalae</taxon>
        <taxon>rosids</taxon>
        <taxon>fabids</taxon>
        <taxon>Malpighiales</taxon>
        <taxon>Salicaceae</taxon>
        <taxon>Saliceae</taxon>
        <taxon>Populus</taxon>
    </lineage>
</organism>
<gene>
    <name evidence="1" type="ORF">NC653_001739</name>
</gene>
<dbReference type="Proteomes" id="UP001164929">
    <property type="component" value="Chromosome 1"/>
</dbReference>
<dbReference type="EMBL" id="JAQIZT010000001">
    <property type="protein sequence ID" value="KAJ7011400.1"/>
    <property type="molecule type" value="Genomic_DNA"/>
</dbReference>
<accession>A0AAD6RLV6</accession>
<comment type="caution">
    <text evidence="1">The sequence shown here is derived from an EMBL/GenBank/DDBJ whole genome shotgun (WGS) entry which is preliminary data.</text>
</comment>
<evidence type="ECO:0000313" key="2">
    <source>
        <dbReference type="Proteomes" id="UP001164929"/>
    </source>
</evidence>
<evidence type="ECO:0000313" key="1">
    <source>
        <dbReference type="EMBL" id="KAJ7011400.1"/>
    </source>
</evidence>
<reference evidence="1 2" key="1">
    <citation type="journal article" date="2023" name="Mol. Ecol. Resour.">
        <title>Chromosome-level genome assembly of a triploid poplar Populus alba 'Berolinensis'.</title>
        <authorList>
            <person name="Chen S."/>
            <person name="Yu Y."/>
            <person name="Wang X."/>
            <person name="Wang S."/>
            <person name="Zhang T."/>
            <person name="Zhou Y."/>
            <person name="He R."/>
            <person name="Meng N."/>
            <person name="Wang Y."/>
            <person name="Liu W."/>
            <person name="Liu Z."/>
            <person name="Liu J."/>
            <person name="Guo Q."/>
            <person name="Huang H."/>
            <person name="Sederoff R.R."/>
            <person name="Wang G."/>
            <person name="Qu G."/>
            <person name="Chen S."/>
        </authorList>
    </citation>
    <scope>NUCLEOTIDE SEQUENCE [LARGE SCALE GENOMIC DNA]</scope>
    <source>
        <strain evidence="1">SC-2020</strain>
    </source>
</reference>